<dbReference type="KEGG" id="cbx:Cenrod_1344"/>
<dbReference type="EMBL" id="CP004885">
    <property type="protein sequence ID" value="AGX87431.1"/>
    <property type="molecule type" value="Genomic_DNA"/>
</dbReference>
<gene>
    <name evidence="1" type="ORF">Cenrod_1344</name>
</gene>
<name>U5N7E2_9BURK</name>
<dbReference type="STRING" id="946483.Cenrod_1344"/>
<dbReference type="HOGENOM" id="CLU_2768196_0_0_4"/>
<reference evidence="1 2" key="1">
    <citation type="journal article" date="2013" name="Genome Biol.">
        <title>Genomic analysis reveals key aspects of prokaryotic symbiosis in the phototrophic consortium "Chlorochromatium aggregatum".</title>
        <authorList>
            <person name="Liu Z."/>
            <person name="Muller J."/>
            <person name="Li T."/>
            <person name="Alvey R.M."/>
            <person name="Vogl K."/>
            <person name="Frigaard N.U."/>
            <person name="Rockwell N.C."/>
            <person name="Boyd E.S."/>
            <person name="Tomsho L.P."/>
            <person name="Schuster S.C."/>
            <person name="Henke P."/>
            <person name="Rohde M."/>
            <person name="Overmann J."/>
            <person name="Bryant D.A."/>
        </authorList>
    </citation>
    <scope>NUCLEOTIDE SEQUENCE [LARGE SCALE GENOMIC DNA]</scope>
    <source>
        <strain evidence="1">CR</strain>
    </source>
</reference>
<dbReference type="AlphaFoldDB" id="U5N7E2"/>
<dbReference type="Proteomes" id="UP000017184">
    <property type="component" value="Chromosome"/>
</dbReference>
<sequence length="69" mass="7679">MDAFLVYPLCALGQWSDIGRQVVGTGMGLGNGKYWAARFIVKLHGAYSLHGTRFPKNMCAYRMPDNVAR</sequence>
<evidence type="ECO:0000313" key="2">
    <source>
        <dbReference type="Proteomes" id="UP000017184"/>
    </source>
</evidence>
<protein>
    <submittedName>
        <fullName evidence="1">Uncharacterized protein</fullName>
    </submittedName>
</protein>
<accession>U5N7E2</accession>
<proteinExistence type="predicted"/>
<keyword evidence="2" id="KW-1185">Reference proteome</keyword>
<evidence type="ECO:0000313" key="1">
    <source>
        <dbReference type="EMBL" id="AGX87431.1"/>
    </source>
</evidence>
<organism evidence="1 2">
    <name type="scientific">Candidatus Symbiobacter mobilis CR</name>
    <dbReference type="NCBI Taxonomy" id="946483"/>
    <lineage>
        <taxon>Bacteria</taxon>
        <taxon>Pseudomonadati</taxon>
        <taxon>Pseudomonadota</taxon>
        <taxon>Betaproteobacteria</taxon>
        <taxon>Burkholderiales</taxon>
        <taxon>Comamonadaceae</taxon>
    </lineage>
</organism>